<evidence type="ECO:0000313" key="2">
    <source>
        <dbReference type="Proteomes" id="UP000266272"/>
    </source>
</evidence>
<organism evidence="1 2">
    <name type="scientific">Trichoderma arundinaceum</name>
    <dbReference type="NCBI Taxonomy" id="490622"/>
    <lineage>
        <taxon>Eukaryota</taxon>
        <taxon>Fungi</taxon>
        <taxon>Dikarya</taxon>
        <taxon>Ascomycota</taxon>
        <taxon>Pezizomycotina</taxon>
        <taxon>Sordariomycetes</taxon>
        <taxon>Hypocreomycetidae</taxon>
        <taxon>Hypocreales</taxon>
        <taxon>Hypocreaceae</taxon>
        <taxon>Trichoderma</taxon>
    </lineage>
</organism>
<dbReference type="Proteomes" id="UP000266272">
    <property type="component" value="Unassembled WGS sequence"/>
</dbReference>
<gene>
    <name evidence="1" type="ORF">TARUN_5932</name>
</gene>
<evidence type="ECO:0008006" key="3">
    <source>
        <dbReference type="Google" id="ProtNLM"/>
    </source>
</evidence>
<reference evidence="1 2" key="1">
    <citation type="journal article" date="2018" name="PLoS Pathog.">
        <title>Evolution of structural diversity of trichothecenes, a family of toxins produced by plant pathogenic and entomopathogenic fungi.</title>
        <authorList>
            <person name="Proctor R.H."/>
            <person name="McCormick S.P."/>
            <person name="Kim H.S."/>
            <person name="Cardoza R.E."/>
            <person name="Stanley A.M."/>
            <person name="Lindo L."/>
            <person name="Kelly A."/>
            <person name="Brown D.W."/>
            <person name="Lee T."/>
            <person name="Vaughan M.M."/>
            <person name="Alexander N.J."/>
            <person name="Busman M."/>
            <person name="Gutierrez S."/>
        </authorList>
    </citation>
    <scope>NUCLEOTIDE SEQUENCE [LARGE SCALE GENOMIC DNA]</scope>
    <source>
        <strain evidence="1 2">IBT 40837</strain>
    </source>
</reference>
<dbReference type="AlphaFoldDB" id="A0A395NJN1"/>
<dbReference type="OrthoDB" id="5326346at2759"/>
<dbReference type="STRING" id="490622.A0A395NJN1"/>
<protein>
    <recommendedName>
        <fullName evidence="3">BTB domain-containing protein</fullName>
    </recommendedName>
</protein>
<sequence>MKPTHTIDPSGDTLFILQNANAPFAVLPPSITLQTQQRGLHAAKADEPQISKDKPEVRMRLSSKHLTLASAYFEKLTTSGFKETTPQDGYSYVITAQDWDEEALLAMMNIIHGRTAKVPRIVSLEMLAKLAVLVDYYQCHQTVQFFAETWIHHLKESFPFRFRRDVLLRLTVSWVFSEATTFMTLTKAIILESNEPVDSSGLPIPQAIIDALNQSREDVIAGTISGLHSLKTQFYESDGGCSFECSAIYLGALTKGMSKMNILDPVPKRPFLGHSLLALKQAVCAIKEPSWQSTCPKTYTVPEIPNELFSSRPKAASPFSATRPIARPLFGSSSASPPSAFSVSFKAPSSRVVNLCSISAKTRPIITEQLARANGLVLKDFVKK</sequence>
<accession>A0A395NJN1</accession>
<proteinExistence type="predicted"/>
<comment type="caution">
    <text evidence="1">The sequence shown here is derived from an EMBL/GenBank/DDBJ whole genome shotgun (WGS) entry which is preliminary data.</text>
</comment>
<dbReference type="Gene3D" id="3.30.710.10">
    <property type="entry name" value="Potassium Channel Kv1.1, Chain A"/>
    <property type="match status" value="1"/>
</dbReference>
<dbReference type="InterPro" id="IPR011333">
    <property type="entry name" value="SKP1/BTB/POZ_sf"/>
</dbReference>
<keyword evidence="2" id="KW-1185">Reference proteome</keyword>
<name>A0A395NJN1_TRIAR</name>
<evidence type="ECO:0000313" key="1">
    <source>
        <dbReference type="EMBL" id="RFU76312.1"/>
    </source>
</evidence>
<dbReference type="EMBL" id="PXOA01000361">
    <property type="protein sequence ID" value="RFU76312.1"/>
    <property type="molecule type" value="Genomic_DNA"/>
</dbReference>